<dbReference type="Proteomes" id="UP000076962">
    <property type="component" value="Unassembled WGS sequence"/>
</dbReference>
<accession>A0A0A6P189</accession>
<comment type="caution">
    <text evidence="4">The sequence shown here is derived from an EMBL/GenBank/DDBJ whole genome shotgun (WGS) entry which is preliminary data.</text>
</comment>
<keyword evidence="5" id="KW-1185">Reference proteome</keyword>
<dbReference type="SUPFAM" id="SSF56176">
    <property type="entry name" value="FAD-binding/transporter-associated domain-like"/>
    <property type="match status" value="1"/>
</dbReference>
<dbReference type="NCBIfam" id="NF008439">
    <property type="entry name" value="PRK11282.1"/>
    <property type="match status" value="1"/>
</dbReference>
<sequence length="347" mass="38045">MTELQQQVQTAIETATPLYIRGGNSKAFYGRKPTGTPLNLSAHRGITNYEPTELVITARAGTPLKEIENTLSSENQMLAFEPPAFAETATLGGTIACNFSGPRRPYTGAARDFVLGCQLLNGKGEILHFGGEVMKNVAGYDVSRLMAGALGTLGVLLEISLKVLPKPETELTLIQALSAEQALKHLHEWGLKPLPISASCFYDNQLFIRLSGASGAVAAAQKTIGGDTMNNAKDFWQQLKEHQLPFFNTATPLWRLSLSSDTPPITDGECLYEWGGAQRWLKTDTETAIIREAAQNAAGHATLFRAEHITEEIFHPLPEGMMRIHQQLKQAFDPKRIFNPGRLYQAL</sequence>
<evidence type="ECO:0000256" key="2">
    <source>
        <dbReference type="ARBA" id="ARBA00022827"/>
    </source>
</evidence>
<name>A0A0A6P189_9GAMM</name>
<dbReference type="GO" id="GO:0003824">
    <property type="term" value="F:catalytic activity"/>
    <property type="evidence" value="ECO:0007669"/>
    <property type="project" value="InterPro"/>
</dbReference>
<dbReference type="InterPro" id="IPR016171">
    <property type="entry name" value="Vanillyl_alc_oxidase_C-sub2"/>
</dbReference>
<dbReference type="Gene3D" id="1.10.45.10">
    <property type="entry name" value="Vanillyl-alcohol Oxidase, Chain A, domain 4"/>
    <property type="match status" value="1"/>
</dbReference>
<dbReference type="InterPro" id="IPR016166">
    <property type="entry name" value="FAD-bd_PCMH"/>
</dbReference>
<dbReference type="InterPro" id="IPR036318">
    <property type="entry name" value="FAD-bd_PCMH-like_sf"/>
</dbReference>
<evidence type="ECO:0000259" key="3">
    <source>
        <dbReference type="PROSITE" id="PS51387"/>
    </source>
</evidence>
<dbReference type="PANTHER" id="PTHR11748">
    <property type="entry name" value="D-LACTATE DEHYDROGENASE"/>
    <property type="match status" value="1"/>
</dbReference>
<dbReference type="PANTHER" id="PTHR11748:SF103">
    <property type="entry name" value="GLYCOLATE OXIDASE SUBUNIT GLCE"/>
    <property type="match status" value="1"/>
</dbReference>
<evidence type="ECO:0000313" key="4">
    <source>
        <dbReference type="EMBL" id="OAD23075.1"/>
    </source>
</evidence>
<gene>
    <name evidence="4" type="ORF">THIOM_001099</name>
</gene>
<dbReference type="GO" id="GO:0071949">
    <property type="term" value="F:FAD binding"/>
    <property type="evidence" value="ECO:0007669"/>
    <property type="project" value="InterPro"/>
</dbReference>
<dbReference type="SUPFAM" id="SSF55103">
    <property type="entry name" value="FAD-linked oxidases, C-terminal domain"/>
    <property type="match status" value="1"/>
</dbReference>
<dbReference type="InterPro" id="IPR016164">
    <property type="entry name" value="FAD-linked_Oxase-like_C"/>
</dbReference>
<keyword evidence="2" id="KW-0274">FAD</keyword>
<feature type="domain" description="FAD-binding PCMH-type" evidence="3">
    <location>
        <begin position="1"/>
        <end position="166"/>
    </location>
</feature>
<reference evidence="4 5" key="1">
    <citation type="submission" date="2016-05" db="EMBL/GenBank/DDBJ databases">
        <title>Single-cell genome of chain-forming Candidatus Thiomargarita nelsonii and comparison to other large sulfur-oxidizing bacteria.</title>
        <authorList>
            <person name="Winkel M."/>
            <person name="Salman V."/>
            <person name="Woyke T."/>
            <person name="Schulz-Vogt H."/>
            <person name="Richter M."/>
            <person name="Flood B."/>
            <person name="Bailey J."/>
            <person name="Amann R."/>
            <person name="Mussmann M."/>
        </authorList>
    </citation>
    <scope>NUCLEOTIDE SEQUENCE [LARGE SCALE GENOMIC DNA]</scope>
    <source>
        <strain evidence="4 5">THI036</strain>
    </source>
</reference>
<keyword evidence="1" id="KW-0285">Flavoprotein</keyword>
<dbReference type="Pfam" id="PF01565">
    <property type="entry name" value="FAD_binding_4"/>
    <property type="match status" value="1"/>
</dbReference>
<dbReference type="PROSITE" id="PS51387">
    <property type="entry name" value="FAD_PCMH"/>
    <property type="match status" value="1"/>
</dbReference>
<proteinExistence type="predicted"/>
<evidence type="ECO:0000256" key="1">
    <source>
        <dbReference type="ARBA" id="ARBA00022630"/>
    </source>
</evidence>
<protein>
    <submittedName>
        <fullName evidence="4">Glycolate oxidase subunit GlcE</fullName>
    </submittedName>
</protein>
<dbReference type="Gene3D" id="3.30.465.10">
    <property type="match status" value="1"/>
</dbReference>
<dbReference type="InterPro" id="IPR016169">
    <property type="entry name" value="FAD-bd_PCMH_sub2"/>
</dbReference>
<dbReference type="EMBL" id="LUTY01000571">
    <property type="protein sequence ID" value="OAD23075.1"/>
    <property type="molecule type" value="Genomic_DNA"/>
</dbReference>
<dbReference type="PATRIC" id="fig|1003181.4.peg.1539"/>
<dbReference type="AlphaFoldDB" id="A0A0A6P189"/>
<organism evidence="4 5">
    <name type="scientific">Candidatus Thiomargarita nelsonii</name>
    <dbReference type="NCBI Taxonomy" id="1003181"/>
    <lineage>
        <taxon>Bacteria</taxon>
        <taxon>Pseudomonadati</taxon>
        <taxon>Pseudomonadota</taxon>
        <taxon>Gammaproteobacteria</taxon>
        <taxon>Thiotrichales</taxon>
        <taxon>Thiotrichaceae</taxon>
        <taxon>Thiomargarita</taxon>
    </lineage>
</organism>
<evidence type="ECO:0000313" key="5">
    <source>
        <dbReference type="Proteomes" id="UP000076962"/>
    </source>
</evidence>
<dbReference type="InterPro" id="IPR006094">
    <property type="entry name" value="Oxid_FAD_bind_N"/>
</dbReference>